<dbReference type="PANTHER" id="PTHR47331">
    <property type="entry name" value="PHD-TYPE DOMAIN-CONTAINING PROTEIN"/>
    <property type="match status" value="1"/>
</dbReference>
<proteinExistence type="predicted"/>
<feature type="domain" description="CCHC-type" evidence="3">
    <location>
        <begin position="287"/>
        <end position="302"/>
    </location>
</feature>
<dbReference type="GO" id="GO:0003676">
    <property type="term" value="F:nucleic acid binding"/>
    <property type="evidence" value="ECO:0007669"/>
    <property type="project" value="InterPro"/>
</dbReference>
<gene>
    <name evidence="4" type="ORF">T07_4829</name>
</gene>
<keyword evidence="1" id="KW-0862">Zinc</keyword>
<evidence type="ECO:0000256" key="1">
    <source>
        <dbReference type="PROSITE-ProRule" id="PRU00047"/>
    </source>
</evidence>
<dbReference type="OrthoDB" id="5872352at2759"/>
<dbReference type="GO" id="GO:0008270">
    <property type="term" value="F:zinc ion binding"/>
    <property type="evidence" value="ECO:0007669"/>
    <property type="project" value="UniProtKB-KW"/>
</dbReference>
<protein>
    <recommendedName>
        <fullName evidence="3">CCHC-type domain-containing protein</fullName>
    </recommendedName>
</protein>
<comment type="caution">
    <text evidence="4">The sequence shown here is derived from an EMBL/GenBank/DDBJ whole genome shotgun (WGS) entry which is preliminary data.</text>
</comment>
<dbReference type="STRING" id="6336.A0A0V0S088"/>
<organism evidence="4 5">
    <name type="scientific">Trichinella nelsoni</name>
    <dbReference type="NCBI Taxonomy" id="6336"/>
    <lineage>
        <taxon>Eukaryota</taxon>
        <taxon>Metazoa</taxon>
        <taxon>Ecdysozoa</taxon>
        <taxon>Nematoda</taxon>
        <taxon>Enoplea</taxon>
        <taxon>Dorylaimia</taxon>
        <taxon>Trichinellida</taxon>
        <taxon>Trichinellidae</taxon>
        <taxon>Trichinella</taxon>
    </lineage>
</organism>
<sequence length="676" mass="77097">MDCEKLKRRRNCLKGRINCLYQNLDASIREPGSRVDVMMTLDSISELLERCQEAQDAVEAVPTDDEEQEKEIQKWMDSENEVHSARGRTEKYLEMNAEPIETKKSSSNLTSAKLPAWSISNFTGKVLDSPHFGNSSALEYTTMLSLLIWACGHSGQLPNCETSTRDSFGNPKWTTEHHIQAIADLRPNGDKILRELHEELVTHEDTEPTGRQNSGNWEGSSPKFSRQDEMEMKKKECRRSNKVLSANVATGNPCSICRKNHQVEGCSLSLKVTKQERWALAKKHRLCFRCFRQGHRTVDCKRSQNSKNVTSIGLHRLLSGDRNPTVAEENDTSHGDGSQRSFLTKGVADSLGLTGSSERVFISTARQIDAYYVNRICDTLEENPPATWEHVRNLNLADDFPHDRRGVDDDCLVAVKSTLEWILCGQNSRTSYTSTVKVLRIDVQPQYDCEKYRRFWKLESIEFMDQPEVESPVERSMTINRELSFHKASKIKKREYENTLREYIDNGYVEEIGNLDGREGRAWYLPHRAVFKMDKNTSKCRIIFDGSHRCEGFSLNKRLDPGPPITADLNKYPVRHHEDVLTNRTTPRGPRCDKICMAETGRRDAMYLSVLSIVFWEVLMNMYVDDILLSCDDESSGQKMVAELTKLLKIGSFDLSKWSSNCADVLSPTPQTGSDH</sequence>
<accession>A0A0V0S088</accession>
<reference evidence="4 5" key="1">
    <citation type="submission" date="2015-01" db="EMBL/GenBank/DDBJ databases">
        <title>Evolution of Trichinella species and genotypes.</title>
        <authorList>
            <person name="Korhonen P.K."/>
            <person name="Edoardo P."/>
            <person name="Giuseppe L.R."/>
            <person name="Gasser R.B."/>
        </authorList>
    </citation>
    <scope>NUCLEOTIDE SEQUENCE [LARGE SCALE GENOMIC DNA]</scope>
    <source>
        <strain evidence="4">ISS37</strain>
    </source>
</reference>
<keyword evidence="1" id="KW-0479">Metal-binding</keyword>
<dbReference type="PANTHER" id="PTHR47331:SF1">
    <property type="entry name" value="GAG-LIKE PROTEIN"/>
    <property type="match status" value="1"/>
</dbReference>
<evidence type="ECO:0000313" key="5">
    <source>
        <dbReference type="Proteomes" id="UP000054630"/>
    </source>
</evidence>
<dbReference type="Proteomes" id="UP000054630">
    <property type="component" value="Unassembled WGS sequence"/>
</dbReference>
<dbReference type="InterPro" id="IPR001878">
    <property type="entry name" value="Znf_CCHC"/>
</dbReference>
<feature type="region of interest" description="Disordered" evidence="2">
    <location>
        <begin position="320"/>
        <end position="341"/>
    </location>
</feature>
<feature type="compositionally biased region" description="Polar residues" evidence="2">
    <location>
        <begin position="209"/>
        <end position="224"/>
    </location>
</feature>
<name>A0A0V0S088_9BILA</name>
<dbReference type="AlphaFoldDB" id="A0A0V0S088"/>
<keyword evidence="5" id="KW-1185">Reference proteome</keyword>
<evidence type="ECO:0000313" key="4">
    <source>
        <dbReference type="EMBL" id="KRX20144.1"/>
    </source>
</evidence>
<feature type="region of interest" description="Disordered" evidence="2">
    <location>
        <begin position="201"/>
        <end position="230"/>
    </location>
</feature>
<keyword evidence="1" id="KW-0863">Zinc-finger</keyword>
<evidence type="ECO:0000256" key="2">
    <source>
        <dbReference type="SAM" id="MobiDB-lite"/>
    </source>
</evidence>
<dbReference type="EMBL" id="JYDL01000052">
    <property type="protein sequence ID" value="KRX20144.1"/>
    <property type="molecule type" value="Genomic_DNA"/>
</dbReference>
<evidence type="ECO:0000259" key="3">
    <source>
        <dbReference type="PROSITE" id="PS50158"/>
    </source>
</evidence>
<dbReference type="PROSITE" id="PS50158">
    <property type="entry name" value="ZF_CCHC"/>
    <property type="match status" value="1"/>
</dbReference>